<evidence type="ECO:0000256" key="7">
    <source>
        <dbReference type="SAM" id="Phobius"/>
    </source>
</evidence>
<evidence type="ECO:0000256" key="5">
    <source>
        <dbReference type="ARBA" id="ARBA00038359"/>
    </source>
</evidence>
<dbReference type="PANTHER" id="PTHR33048">
    <property type="entry name" value="PTH11-LIKE INTEGRAL MEMBRANE PROTEIN (AFU_ORTHOLOGUE AFUA_5G11245)"/>
    <property type="match status" value="1"/>
</dbReference>
<feature type="transmembrane region" description="Helical" evidence="7">
    <location>
        <begin position="71"/>
        <end position="97"/>
    </location>
</feature>
<protein>
    <recommendedName>
        <fullName evidence="8">Rhodopsin domain-containing protein</fullName>
    </recommendedName>
</protein>
<evidence type="ECO:0000256" key="1">
    <source>
        <dbReference type="ARBA" id="ARBA00004141"/>
    </source>
</evidence>
<organism evidence="9 10">
    <name type="scientific">Arthrobotrys flagrans</name>
    <name type="common">Nematode-trapping fungus</name>
    <name type="synonym">Trichothecium flagrans</name>
    <dbReference type="NCBI Taxonomy" id="97331"/>
    <lineage>
        <taxon>Eukaryota</taxon>
        <taxon>Fungi</taxon>
        <taxon>Dikarya</taxon>
        <taxon>Ascomycota</taxon>
        <taxon>Pezizomycotina</taxon>
        <taxon>Orbiliomycetes</taxon>
        <taxon>Orbiliales</taxon>
        <taxon>Orbiliaceae</taxon>
        <taxon>Arthrobotrys</taxon>
    </lineage>
</organism>
<dbReference type="EMBL" id="SAEB01000009">
    <property type="protein sequence ID" value="RVD83170.1"/>
    <property type="molecule type" value="Genomic_DNA"/>
</dbReference>
<feature type="transmembrane region" description="Helical" evidence="7">
    <location>
        <begin position="37"/>
        <end position="59"/>
    </location>
</feature>
<accession>A0A436ZW62</accession>
<evidence type="ECO:0000313" key="9">
    <source>
        <dbReference type="EMBL" id="RVD83170.1"/>
    </source>
</evidence>
<comment type="caution">
    <text evidence="9">The sequence shown here is derived from an EMBL/GenBank/DDBJ whole genome shotgun (WGS) entry which is preliminary data.</text>
</comment>
<name>A0A436ZW62_ARTFL</name>
<dbReference type="InterPro" id="IPR049326">
    <property type="entry name" value="Rhodopsin_dom_fungi"/>
</dbReference>
<feature type="transmembrane region" description="Helical" evidence="7">
    <location>
        <begin position="233"/>
        <end position="253"/>
    </location>
</feature>
<feature type="transmembrane region" description="Helical" evidence="7">
    <location>
        <begin position="146"/>
        <end position="172"/>
    </location>
</feature>
<evidence type="ECO:0000256" key="4">
    <source>
        <dbReference type="ARBA" id="ARBA00023136"/>
    </source>
</evidence>
<dbReference type="InterPro" id="IPR052337">
    <property type="entry name" value="SAT4-like"/>
</dbReference>
<sequence length="362" mass="39909">MNLATTGSQTEVFGTWVPMNITYTDWEALPHDSRGGMIIAVQVTATAIAVITVSLRLYTRKFVTRTIGLDDYLMAAALVMIVAFCIAVIILCSVFQAGRHIWDTKPANINMIYKVSWGITVVYYAILGTIRFSVLASYIRIFGSIYVFRIIVLISMVVNGCMTISFIIAFVLSCRPLYYAWDPYVHPTDHSKCIDEIGFIVASSVMNILMDFWVCVLPIRPLWRLALPLGQKIITAMLLSLGAVAFVASILRLRELKRSLVTTYSTDPTYDALAYGIYSVLEQNLGVIAASLPPIKALIQRRWPGSLTADGGSMAGREDEQLRTASEMAQTSKGSSFGTAADGNLENGVTGIWPVSRVYRTP</sequence>
<dbReference type="STRING" id="97331.A0A436ZW62"/>
<dbReference type="GO" id="GO:0016020">
    <property type="term" value="C:membrane"/>
    <property type="evidence" value="ECO:0007669"/>
    <property type="project" value="UniProtKB-SubCell"/>
</dbReference>
<evidence type="ECO:0000256" key="2">
    <source>
        <dbReference type="ARBA" id="ARBA00022692"/>
    </source>
</evidence>
<proteinExistence type="inferred from homology"/>
<dbReference type="AlphaFoldDB" id="A0A436ZW62"/>
<dbReference type="Proteomes" id="UP000283090">
    <property type="component" value="Unassembled WGS sequence"/>
</dbReference>
<comment type="subcellular location">
    <subcellularLocation>
        <location evidence="1">Membrane</location>
        <topology evidence="1">Multi-pass membrane protein</topology>
    </subcellularLocation>
</comment>
<feature type="transmembrane region" description="Helical" evidence="7">
    <location>
        <begin position="197"/>
        <end position="221"/>
    </location>
</feature>
<reference evidence="9 10" key="1">
    <citation type="submission" date="2019-01" db="EMBL/GenBank/DDBJ databases">
        <title>Intercellular communication is required for trap formation in the nematode-trapping fungus Duddingtonia flagrans.</title>
        <authorList>
            <person name="Youssar L."/>
            <person name="Wernet V."/>
            <person name="Hensel N."/>
            <person name="Hildebrandt H.-G."/>
            <person name="Fischer R."/>
        </authorList>
    </citation>
    <scope>NUCLEOTIDE SEQUENCE [LARGE SCALE GENOMIC DNA]</scope>
    <source>
        <strain evidence="9 10">CBS H-5679</strain>
    </source>
</reference>
<dbReference type="Pfam" id="PF20684">
    <property type="entry name" value="Fung_rhodopsin"/>
    <property type="match status" value="1"/>
</dbReference>
<dbReference type="OrthoDB" id="444631at2759"/>
<dbReference type="PANTHER" id="PTHR33048:SF123">
    <property type="entry name" value="INTEGRAL MEMBRANE PROTEIN"/>
    <property type="match status" value="1"/>
</dbReference>
<evidence type="ECO:0000259" key="8">
    <source>
        <dbReference type="Pfam" id="PF20684"/>
    </source>
</evidence>
<keyword evidence="4 7" id="KW-0472">Membrane</keyword>
<comment type="similarity">
    <text evidence="5">Belongs to the SAT4 family.</text>
</comment>
<evidence type="ECO:0000256" key="3">
    <source>
        <dbReference type="ARBA" id="ARBA00022989"/>
    </source>
</evidence>
<evidence type="ECO:0000313" key="10">
    <source>
        <dbReference type="Proteomes" id="UP000283090"/>
    </source>
</evidence>
<dbReference type="RefSeq" id="XP_067488714.1">
    <property type="nucleotide sequence ID" value="XM_067637170.1"/>
</dbReference>
<keyword evidence="2 7" id="KW-0812">Transmembrane</keyword>
<feature type="transmembrane region" description="Helical" evidence="7">
    <location>
        <begin position="117"/>
        <end position="139"/>
    </location>
</feature>
<evidence type="ECO:0000256" key="6">
    <source>
        <dbReference type="SAM" id="MobiDB-lite"/>
    </source>
</evidence>
<feature type="compositionally biased region" description="Polar residues" evidence="6">
    <location>
        <begin position="323"/>
        <end position="338"/>
    </location>
</feature>
<gene>
    <name evidence="9" type="ORF">DFL_007569</name>
</gene>
<dbReference type="GeneID" id="93589880"/>
<dbReference type="VEuPathDB" id="FungiDB:DFL_007569"/>
<feature type="region of interest" description="Disordered" evidence="6">
    <location>
        <begin position="309"/>
        <end position="342"/>
    </location>
</feature>
<keyword evidence="3 7" id="KW-1133">Transmembrane helix</keyword>
<feature type="domain" description="Rhodopsin" evidence="8">
    <location>
        <begin position="55"/>
        <end position="301"/>
    </location>
</feature>
<keyword evidence="10" id="KW-1185">Reference proteome</keyword>